<reference evidence="2 3" key="1">
    <citation type="journal article" date="2014" name="BMC Genomics">
        <title>The genome of the intracellular bacterium of the coastal bivalve, Solemya velum: a blueprint for thriving in and out of symbiosis.</title>
        <authorList>
            <person name="Dmytrenko O."/>
            <person name="Russell S.L."/>
            <person name="Loo W.T."/>
            <person name="Fontanez K.M."/>
            <person name="Liao L."/>
            <person name="Roeselers G."/>
            <person name="Sharma R."/>
            <person name="Stewart F.J."/>
            <person name="Newton I.L."/>
            <person name="Woyke T."/>
            <person name="Wu D."/>
            <person name="Lang J.M."/>
            <person name="Eisen J.A."/>
            <person name="Cavanaugh C.M."/>
        </authorList>
    </citation>
    <scope>NUCLEOTIDE SEQUENCE [LARGE SCALE GENOMIC DNA]</scope>
    <source>
        <strain evidence="2 3">WH</strain>
    </source>
</reference>
<proteinExistence type="predicted"/>
<dbReference type="STRING" id="2340.JV46_22560"/>
<organism evidence="2 3">
    <name type="scientific">Solemya velum gill symbiont</name>
    <dbReference type="NCBI Taxonomy" id="2340"/>
    <lineage>
        <taxon>Bacteria</taxon>
        <taxon>Pseudomonadati</taxon>
        <taxon>Pseudomonadota</taxon>
        <taxon>Gammaproteobacteria</taxon>
        <taxon>sulfur-oxidizing symbionts</taxon>
    </lineage>
</organism>
<protein>
    <submittedName>
        <fullName evidence="2">Uncharacterized protein</fullName>
    </submittedName>
</protein>
<feature type="region of interest" description="Disordered" evidence="1">
    <location>
        <begin position="1"/>
        <end position="37"/>
    </location>
</feature>
<keyword evidence="3" id="KW-1185">Reference proteome</keyword>
<comment type="caution">
    <text evidence="2">The sequence shown here is derived from an EMBL/GenBank/DDBJ whole genome shotgun (WGS) entry which is preliminary data.</text>
</comment>
<evidence type="ECO:0000313" key="3">
    <source>
        <dbReference type="Proteomes" id="UP000030856"/>
    </source>
</evidence>
<dbReference type="EMBL" id="JRAA01000001">
    <property type="protein sequence ID" value="KHF26409.1"/>
    <property type="molecule type" value="Genomic_DNA"/>
</dbReference>
<name>A0A0B0HEU4_SOVGS</name>
<sequence>MALYRMQKAAETSLKGGMLKQPGETNKPLITMELSEK</sequence>
<dbReference type="AlphaFoldDB" id="A0A0B0HEU4"/>
<evidence type="ECO:0000313" key="2">
    <source>
        <dbReference type="EMBL" id="KHF26409.1"/>
    </source>
</evidence>
<evidence type="ECO:0000256" key="1">
    <source>
        <dbReference type="SAM" id="MobiDB-lite"/>
    </source>
</evidence>
<dbReference type="Proteomes" id="UP000030856">
    <property type="component" value="Unassembled WGS sequence"/>
</dbReference>
<accession>A0A0B0HEU4</accession>
<gene>
    <name evidence="2" type="ORF">JV46_22560</name>
</gene>